<gene>
    <name evidence="4" type="ORF">EJ08DRAFT_680144</name>
</gene>
<dbReference type="EMBL" id="MU007049">
    <property type="protein sequence ID" value="KAF2429183.1"/>
    <property type="molecule type" value="Genomic_DNA"/>
</dbReference>
<feature type="compositionally biased region" description="Basic and acidic residues" evidence="3">
    <location>
        <begin position="87"/>
        <end position="99"/>
    </location>
</feature>
<dbReference type="Proteomes" id="UP000800235">
    <property type="component" value="Unassembled WGS sequence"/>
</dbReference>
<keyword evidence="2" id="KW-0067">ATP-binding</keyword>
<dbReference type="OrthoDB" id="2963168at2759"/>
<evidence type="ECO:0000256" key="3">
    <source>
        <dbReference type="SAM" id="MobiDB-lite"/>
    </source>
</evidence>
<accession>A0A9P4NPS3</accession>
<dbReference type="InterPro" id="IPR043129">
    <property type="entry name" value="ATPase_NBD"/>
</dbReference>
<evidence type="ECO:0000256" key="2">
    <source>
        <dbReference type="ARBA" id="ARBA00022840"/>
    </source>
</evidence>
<evidence type="ECO:0000313" key="4">
    <source>
        <dbReference type="EMBL" id="KAF2429183.1"/>
    </source>
</evidence>
<keyword evidence="1" id="KW-0547">Nucleotide-binding</keyword>
<reference evidence="4" key="1">
    <citation type="journal article" date="2020" name="Stud. Mycol.">
        <title>101 Dothideomycetes genomes: a test case for predicting lifestyles and emergence of pathogens.</title>
        <authorList>
            <person name="Haridas S."/>
            <person name="Albert R."/>
            <person name="Binder M."/>
            <person name="Bloem J."/>
            <person name="Labutti K."/>
            <person name="Salamov A."/>
            <person name="Andreopoulos B."/>
            <person name="Baker S."/>
            <person name="Barry K."/>
            <person name="Bills G."/>
            <person name="Bluhm B."/>
            <person name="Cannon C."/>
            <person name="Castanera R."/>
            <person name="Culley D."/>
            <person name="Daum C."/>
            <person name="Ezra D."/>
            <person name="Gonzalez J."/>
            <person name="Henrissat B."/>
            <person name="Kuo A."/>
            <person name="Liang C."/>
            <person name="Lipzen A."/>
            <person name="Lutzoni F."/>
            <person name="Magnuson J."/>
            <person name="Mondo S."/>
            <person name="Nolan M."/>
            <person name="Ohm R."/>
            <person name="Pangilinan J."/>
            <person name="Park H.-J."/>
            <person name="Ramirez L."/>
            <person name="Alfaro M."/>
            <person name="Sun H."/>
            <person name="Tritt A."/>
            <person name="Yoshinaga Y."/>
            <person name="Zwiers L.-H."/>
            <person name="Turgeon B."/>
            <person name="Goodwin S."/>
            <person name="Spatafora J."/>
            <person name="Crous P."/>
            <person name="Grigoriev I."/>
        </authorList>
    </citation>
    <scope>NUCLEOTIDE SEQUENCE</scope>
    <source>
        <strain evidence="4">CBS 130266</strain>
    </source>
</reference>
<proteinExistence type="predicted"/>
<sequence length="629" mass="70301">MSNLPKLNTPRNSASESNRLKIFVGIDLGTTFTGISWCDSRKATVKDVEVLKKWPGPSKGRQTDVWKTPTTIAYKSENAQINASGNTKDRSPKARKDSESDSCFWGYQVKPAMKSYTWFKLRLDDNAKLTTYDDISVGEGSNSHGKGLLELPPGKSAEDICADFLKCIHDHFMAELECAYTAAMIKATPMEFWVTVPAIWSDQAKSATKSAAKRAGFCSRPGDEMFLISEPEAAAAAAISKMTGEGLNNGLRVGDGVLICDCGGGTCDLTTYRILTAGSEPTYEELVVGEGGKCGSTYVDRQFHHWLASRFGKNFTKLGFEQIGPGSDMMKEFEQLKIDFETDHDEDVDFRVPLVMADVGHSEFYKPQLSQVVFQKKDMEAFFAPAVEKVLALLEEQITCAKKDLSTSSIITIVLCGGFGDSSYLLDKIKDWSRDRAYLKVIRPLHPQAAIVRGAALRGVGDTRPSRRRCRRSYGFDCGEEFREGIDPESESYIDRWSKEKYCNGRMTWQVAKGDYITEDTKVTADVEMIWEGDDDDRTFTVDLWSCTTDEQPEYLRTSGIERVGTIKVDFTGLPKYRFKSCQRQNQKIWLIEYQVQVFLAAKSGVLTFQAVIGNRPVGKTEIKYATNK</sequence>
<organism evidence="4 5">
    <name type="scientific">Tothia fuscella</name>
    <dbReference type="NCBI Taxonomy" id="1048955"/>
    <lineage>
        <taxon>Eukaryota</taxon>
        <taxon>Fungi</taxon>
        <taxon>Dikarya</taxon>
        <taxon>Ascomycota</taxon>
        <taxon>Pezizomycotina</taxon>
        <taxon>Dothideomycetes</taxon>
        <taxon>Pleosporomycetidae</taxon>
        <taxon>Venturiales</taxon>
        <taxon>Cylindrosympodiaceae</taxon>
        <taxon>Tothia</taxon>
    </lineage>
</organism>
<dbReference type="Pfam" id="PF00012">
    <property type="entry name" value="HSP70"/>
    <property type="match status" value="1"/>
</dbReference>
<evidence type="ECO:0000313" key="5">
    <source>
        <dbReference type="Proteomes" id="UP000800235"/>
    </source>
</evidence>
<keyword evidence="5" id="KW-1185">Reference proteome</keyword>
<dbReference type="GO" id="GO:0005524">
    <property type="term" value="F:ATP binding"/>
    <property type="evidence" value="ECO:0007669"/>
    <property type="project" value="UniProtKB-KW"/>
</dbReference>
<dbReference type="Gene3D" id="3.90.640.10">
    <property type="entry name" value="Actin, Chain A, domain 4"/>
    <property type="match status" value="1"/>
</dbReference>
<dbReference type="InterPro" id="IPR013126">
    <property type="entry name" value="Hsp_70_fam"/>
</dbReference>
<name>A0A9P4NPS3_9PEZI</name>
<dbReference type="GO" id="GO:0140662">
    <property type="term" value="F:ATP-dependent protein folding chaperone"/>
    <property type="evidence" value="ECO:0007669"/>
    <property type="project" value="InterPro"/>
</dbReference>
<feature type="compositionally biased region" description="Polar residues" evidence="3">
    <location>
        <begin position="77"/>
        <end position="86"/>
    </location>
</feature>
<dbReference type="PANTHER" id="PTHR14187:SF81">
    <property type="entry name" value="HSP70 FAMILY PROTEIN (AFU_ORTHOLOGUE AFUA_4G14040)"/>
    <property type="match status" value="1"/>
</dbReference>
<dbReference type="CDD" id="cd10170">
    <property type="entry name" value="ASKHA_NBD_HSP70"/>
    <property type="match status" value="1"/>
</dbReference>
<comment type="caution">
    <text evidence="4">The sequence shown here is derived from an EMBL/GenBank/DDBJ whole genome shotgun (WGS) entry which is preliminary data.</text>
</comment>
<dbReference type="SUPFAM" id="SSF53067">
    <property type="entry name" value="Actin-like ATPase domain"/>
    <property type="match status" value="2"/>
</dbReference>
<protein>
    <submittedName>
        <fullName evidence="4">Actin-like ATPase domain-containing protein</fullName>
    </submittedName>
</protein>
<feature type="region of interest" description="Disordered" evidence="3">
    <location>
        <begin position="77"/>
        <end position="99"/>
    </location>
</feature>
<dbReference type="Gene3D" id="3.30.420.40">
    <property type="match status" value="2"/>
</dbReference>
<evidence type="ECO:0000256" key="1">
    <source>
        <dbReference type="ARBA" id="ARBA00022741"/>
    </source>
</evidence>
<dbReference type="AlphaFoldDB" id="A0A9P4NPS3"/>
<dbReference type="PANTHER" id="PTHR14187">
    <property type="entry name" value="ALPHA KINASE/ELONGATION FACTOR 2 KINASE"/>
    <property type="match status" value="1"/>
</dbReference>